<evidence type="ECO:0000313" key="3">
    <source>
        <dbReference type="RefSeq" id="XP_056696056.1"/>
    </source>
</evidence>
<reference evidence="2" key="1">
    <citation type="journal article" date="2021" name="Nat. Commun.">
        <title>Genomic analyses provide insights into spinach domestication and the genetic basis of agronomic traits.</title>
        <authorList>
            <person name="Cai X."/>
            <person name="Sun X."/>
            <person name="Xu C."/>
            <person name="Sun H."/>
            <person name="Wang X."/>
            <person name="Ge C."/>
            <person name="Zhang Z."/>
            <person name="Wang Q."/>
            <person name="Fei Z."/>
            <person name="Jiao C."/>
            <person name="Wang Q."/>
        </authorList>
    </citation>
    <scope>NUCLEOTIDE SEQUENCE [LARGE SCALE GENOMIC DNA]</scope>
    <source>
        <strain evidence="2">cv. Varoflay</strain>
    </source>
</reference>
<evidence type="ECO:0000313" key="2">
    <source>
        <dbReference type="Proteomes" id="UP000813463"/>
    </source>
</evidence>
<feature type="compositionally biased region" description="Acidic residues" evidence="1">
    <location>
        <begin position="51"/>
        <end position="60"/>
    </location>
</feature>
<evidence type="ECO:0000313" key="5">
    <source>
        <dbReference type="RefSeq" id="XP_056696058.1"/>
    </source>
</evidence>
<keyword evidence="2" id="KW-1185">Reference proteome</keyword>
<organism evidence="2 3">
    <name type="scientific">Spinacia oleracea</name>
    <name type="common">Spinach</name>
    <dbReference type="NCBI Taxonomy" id="3562"/>
    <lineage>
        <taxon>Eukaryota</taxon>
        <taxon>Viridiplantae</taxon>
        <taxon>Streptophyta</taxon>
        <taxon>Embryophyta</taxon>
        <taxon>Tracheophyta</taxon>
        <taxon>Spermatophyta</taxon>
        <taxon>Magnoliopsida</taxon>
        <taxon>eudicotyledons</taxon>
        <taxon>Gunneridae</taxon>
        <taxon>Pentapetalae</taxon>
        <taxon>Caryophyllales</taxon>
        <taxon>Chenopodiaceae</taxon>
        <taxon>Chenopodioideae</taxon>
        <taxon>Anserineae</taxon>
        <taxon>Spinacia</taxon>
    </lineage>
</organism>
<reference evidence="3 4" key="2">
    <citation type="submission" date="2025-05" db="UniProtKB">
        <authorList>
            <consortium name="RefSeq"/>
        </authorList>
    </citation>
    <scope>IDENTIFICATION</scope>
    <source>
        <tissue evidence="3 4">Leaf</tissue>
    </source>
</reference>
<proteinExistence type="predicted"/>
<gene>
    <name evidence="3 4 5" type="primary">LOC110802225</name>
</gene>
<accession>A0ABM3RKB5</accession>
<dbReference type="RefSeq" id="XP_056696056.1">
    <property type="nucleotide sequence ID" value="XM_056840078.1"/>
</dbReference>
<sequence>MTKLKSSCKEKMSRFRNCGKFNLNEVAEFEVHSSSNSEQDDSEDRDFNADIVDDEDDDELLNPVSTTTMKQKRGRPKGSKNKQQAIVEKKVTKVKVTLETRVFEDNSFTKGGEVKEAGDVLKVLQEEYKGRRSLNSFSPSIWPSNSAVELSRRRTQQPSNSGVARPCVAVFAGGSVFSPHLPHRVLFSPSQSQVFRSLTLSCANLFEEEAFSESSTNTRCR</sequence>
<dbReference type="RefSeq" id="XP_056696057.1">
    <property type="nucleotide sequence ID" value="XM_056840079.1"/>
</dbReference>
<name>A0ABM3RKB5_SPIOL</name>
<evidence type="ECO:0000313" key="4">
    <source>
        <dbReference type="RefSeq" id="XP_056696057.1"/>
    </source>
</evidence>
<dbReference type="RefSeq" id="XP_056696058.1">
    <property type="nucleotide sequence ID" value="XM_056840080.1"/>
</dbReference>
<feature type="compositionally biased region" description="Basic residues" evidence="1">
    <location>
        <begin position="70"/>
        <end position="80"/>
    </location>
</feature>
<feature type="region of interest" description="Disordered" evidence="1">
    <location>
        <begin position="30"/>
        <end position="84"/>
    </location>
</feature>
<dbReference type="Proteomes" id="UP000813463">
    <property type="component" value="Chromosome 3"/>
</dbReference>
<evidence type="ECO:0000256" key="1">
    <source>
        <dbReference type="SAM" id="MobiDB-lite"/>
    </source>
</evidence>
<protein>
    <submittedName>
        <fullName evidence="3 4">Uncharacterized protein isoform X1</fullName>
    </submittedName>
</protein>
<dbReference type="GeneID" id="110802225"/>